<dbReference type="InterPro" id="IPR036291">
    <property type="entry name" value="NAD(P)-bd_dom_sf"/>
</dbReference>
<dbReference type="PANTHER" id="PTHR48079:SF6">
    <property type="entry name" value="NAD(P)-BINDING DOMAIN-CONTAINING PROTEIN-RELATED"/>
    <property type="match status" value="1"/>
</dbReference>
<dbReference type="Gene3D" id="3.40.50.720">
    <property type="entry name" value="NAD(P)-binding Rossmann-like Domain"/>
    <property type="match status" value="1"/>
</dbReference>
<dbReference type="RefSeq" id="WP_103222422.1">
    <property type="nucleotide sequence ID" value="NZ_PPCN01000004.1"/>
</dbReference>
<dbReference type="Proteomes" id="UP000236959">
    <property type="component" value="Unassembled WGS sequence"/>
</dbReference>
<dbReference type="InterPro" id="IPR051783">
    <property type="entry name" value="NAD(P)-dependent_oxidoreduct"/>
</dbReference>
<dbReference type="GO" id="GO:0005737">
    <property type="term" value="C:cytoplasm"/>
    <property type="evidence" value="ECO:0007669"/>
    <property type="project" value="TreeGrafter"/>
</dbReference>
<evidence type="ECO:0000259" key="1">
    <source>
        <dbReference type="Pfam" id="PF01370"/>
    </source>
</evidence>
<accession>A0A2S3UVK5</accession>
<evidence type="ECO:0000313" key="2">
    <source>
        <dbReference type="EMBL" id="POF31489.1"/>
    </source>
</evidence>
<dbReference type="AlphaFoldDB" id="A0A2S3UVK5"/>
<dbReference type="Pfam" id="PF01370">
    <property type="entry name" value="Epimerase"/>
    <property type="match status" value="1"/>
</dbReference>
<comment type="caution">
    <text evidence="2">The sequence shown here is derived from an EMBL/GenBank/DDBJ whole genome shotgun (WGS) entry which is preliminary data.</text>
</comment>
<evidence type="ECO:0000313" key="3">
    <source>
        <dbReference type="Proteomes" id="UP000236959"/>
    </source>
</evidence>
<dbReference type="InterPro" id="IPR001509">
    <property type="entry name" value="Epimerase_deHydtase"/>
</dbReference>
<name>A0A2S3UVK5_9HYPH</name>
<dbReference type="PANTHER" id="PTHR48079">
    <property type="entry name" value="PROTEIN YEEZ"/>
    <property type="match status" value="1"/>
</dbReference>
<sequence>MDVFVTGGTGAIGAAVVKRLNGEGVRVIGLARSDTAAEMLRASGASAYPGDLRTPESWVGRAASCDAVIHTGATFTEDMGRVDRQSMLALKQAARHRKQPLKIVYTGGIWLYPAVTGTRLITEKTPFSPLPAFRYMTETIRTLSNGTDLNLAVIHPALVCSRSAGPIAEMTAALGKGVPFETRATPDTLWPLVEADDLAALYALALRQPRFRMSLIASCIQGISVAHLASHISARHGLQLDIETQPVPENANLDTDWRAGYALSQSVDIQHARRATGWQPEHSTIEDLVVALSR</sequence>
<gene>
    <name evidence="2" type="ORF">CLV41_10451</name>
</gene>
<protein>
    <submittedName>
        <fullName evidence="2">Nucleoside-diphosphate-sugar epimerase</fullName>
    </submittedName>
</protein>
<proteinExistence type="predicted"/>
<organism evidence="2 3">
    <name type="scientific">Roseibium marinum</name>
    <dbReference type="NCBI Taxonomy" id="281252"/>
    <lineage>
        <taxon>Bacteria</taxon>
        <taxon>Pseudomonadati</taxon>
        <taxon>Pseudomonadota</taxon>
        <taxon>Alphaproteobacteria</taxon>
        <taxon>Hyphomicrobiales</taxon>
        <taxon>Stappiaceae</taxon>
        <taxon>Roseibium</taxon>
    </lineage>
</organism>
<keyword evidence="3" id="KW-1185">Reference proteome</keyword>
<feature type="domain" description="NAD-dependent epimerase/dehydratase" evidence="1">
    <location>
        <begin position="3"/>
        <end position="210"/>
    </location>
</feature>
<dbReference type="EMBL" id="PPCN01000004">
    <property type="protein sequence ID" value="POF31489.1"/>
    <property type="molecule type" value="Genomic_DNA"/>
</dbReference>
<dbReference type="OrthoDB" id="9787292at2"/>
<dbReference type="GO" id="GO:0004029">
    <property type="term" value="F:aldehyde dehydrogenase (NAD+) activity"/>
    <property type="evidence" value="ECO:0007669"/>
    <property type="project" value="TreeGrafter"/>
</dbReference>
<dbReference type="SUPFAM" id="SSF51735">
    <property type="entry name" value="NAD(P)-binding Rossmann-fold domains"/>
    <property type="match status" value="1"/>
</dbReference>
<reference evidence="2 3" key="1">
    <citation type="submission" date="2018-01" db="EMBL/GenBank/DDBJ databases">
        <title>Genomic Encyclopedia of Archaeal and Bacterial Type Strains, Phase II (KMG-II): from individual species to whole genera.</title>
        <authorList>
            <person name="Goeker M."/>
        </authorList>
    </citation>
    <scope>NUCLEOTIDE SEQUENCE [LARGE SCALE GENOMIC DNA]</scope>
    <source>
        <strain evidence="2 3">DSM 17023</strain>
    </source>
</reference>